<reference evidence="1 2" key="1">
    <citation type="submission" date="2017-12" db="EMBL/GenBank/DDBJ databases">
        <authorList>
            <person name="Pombert J.-F."/>
            <person name="Haag K.L."/>
            <person name="Ebert D."/>
        </authorList>
    </citation>
    <scope>NUCLEOTIDE SEQUENCE [LARGE SCALE GENOMIC DNA]</scope>
    <source>
        <strain evidence="1">IL-G-3</strain>
    </source>
</reference>
<name>A0A4Q9LQH1_9MICR</name>
<dbReference type="Proteomes" id="UP000292282">
    <property type="component" value="Unassembled WGS sequence"/>
</dbReference>
<gene>
    <name evidence="1" type="ORF">CWI38_1552p0020</name>
</gene>
<accession>A0A4Q9LQH1</accession>
<organism evidence="1 2">
    <name type="scientific">Hamiltosporidium tvaerminnensis</name>
    <dbReference type="NCBI Taxonomy" id="1176355"/>
    <lineage>
        <taxon>Eukaryota</taxon>
        <taxon>Fungi</taxon>
        <taxon>Fungi incertae sedis</taxon>
        <taxon>Microsporidia</taxon>
        <taxon>Dubosqiidae</taxon>
        <taxon>Hamiltosporidium</taxon>
    </lineage>
</organism>
<dbReference type="EMBL" id="PITK01001552">
    <property type="protein sequence ID" value="TBU10783.1"/>
    <property type="molecule type" value="Genomic_DNA"/>
</dbReference>
<keyword evidence="2" id="KW-1185">Reference proteome</keyword>
<protein>
    <submittedName>
        <fullName evidence="1">Uncharacterized protein</fullName>
    </submittedName>
</protein>
<dbReference type="VEuPathDB" id="MicrosporidiaDB:CWI38_1552p0020"/>
<proteinExistence type="predicted"/>
<sequence length="173" mass="20147">MLLAIDINEYRLHIGEPPECIEGGNNNGLKYLAETPKQIVSNDDRESIIAKTLEGHYIFAIASNFSNKLQRVNSVVLQYLKTCLAFAKKKERVTLEPELEVDNEDKNFVFLDEKYFGGRINNKYGMNIIRFMRESKIERNSNYPLRRFMKVDNGMECESYLYIDDARIHPIVD</sequence>
<evidence type="ECO:0000313" key="2">
    <source>
        <dbReference type="Proteomes" id="UP000292282"/>
    </source>
</evidence>
<comment type="caution">
    <text evidence="1">The sequence shown here is derived from an EMBL/GenBank/DDBJ whole genome shotgun (WGS) entry which is preliminary data.</text>
</comment>
<evidence type="ECO:0000313" key="1">
    <source>
        <dbReference type="EMBL" id="TBU10783.1"/>
    </source>
</evidence>
<dbReference type="AlphaFoldDB" id="A0A4Q9LQH1"/>